<dbReference type="Gene3D" id="3.30.40.10">
    <property type="entry name" value="Zinc/RING finger domain, C3HC4 (zinc finger)"/>
    <property type="match status" value="2"/>
</dbReference>
<dbReference type="EMBL" id="JH688617">
    <property type="protein sequence ID" value="EJD32834.1"/>
    <property type="molecule type" value="Genomic_DNA"/>
</dbReference>
<accession>J0CRE9</accession>
<keyword evidence="3" id="KW-0862">Zinc</keyword>
<dbReference type="Proteomes" id="UP000006514">
    <property type="component" value="Unassembled WGS sequence"/>
</dbReference>
<dbReference type="PROSITE" id="PS50016">
    <property type="entry name" value="ZF_PHD_2"/>
    <property type="match status" value="1"/>
</dbReference>
<proteinExistence type="predicted"/>
<evidence type="ECO:0000256" key="1">
    <source>
        <dbReference type="ARBA" id="ARBA00022723"/>
    </source>
</evidence>
<keyword evidence="7" id="KW-1185">Reference proteome</keyword>
<dbReference type="SUPFAM" id="SSF57903">
    <property type="entry name" value="FYVE/PHD zinc finger"/>
    <property type="match status" value="2"/>
</dbReference>
<organism evidence="6 7">
    <name type="scientific">Auricularia subglabra (strain TFB-10046 / SS5)</name>
    <name type="common">White-rot fungus</name>
    <name type="synonym">Auricularia delicata (strain TFB10046)</name>
    <dbReference type="NCBI Taxonomy" id="717982"/>
    <lineage>
        <taxon>Eukaryota</taxon>
        <taxon>Fungi</taxon>
        <taxon>Dikarya</taxon>
        <taxon>Basidiomycota</taxon>
        <taxon>Agaricomycotina</taxon>
        <taxon>Agaricomycetes</taxon>
        <taxon>Auriculariales</taxon>
        <taxon>Auriculariaceae</taxon>
        <taxon>Auricularia</taxon>
    </lineage>
</organism>
<dbReference type="KEGG" id="adl:AURDEDRAFT_178069"/>
<reference evidence="7" key="1">
    <citation type="journal article" date="2012" name="Science">
        <title>The Paleozoic origin of enzymatic lignin decomposition reconstructed from 31 fungal genomes.</title>
        <authorList>
            <person name="Floudas D."/>
            <person name="Binder M."/>
            <person name="Riley R."/>
            <person name="Barry K."/>
            <person name="Blanchette R.A."/>
            <person name="Henrissat B."/>
            <person name="Martinez A.T."/>
            <person name="Otillar R."/>
            <person name="Spatafora J.W."/>
            <person name="Yadav J.S."/>
            <person name="Aerts A."/>
            <person name="Benoit I."/>
            <person name="Boyd A."/>
            <person name="Carlson A."/>
            <person name="Copeland A."/>
            <person name="Coutinho P.M."/>
            <person name="de Vries R.P."/>
            <person name="Ferreira P."/>
            <person name="Findley K."/>
            <person name="Foster B."/>
            <person name="Gaskell J."/>
            <person name="Glotzer D."/>
            <person name="Gorecki P."/>
            <person name="Heitman J."/>
            <person name="Hesse C."/>
            <person name="Hori C."/>
            <person name="Igarashi K."/>
            <person name="Jurgens J.A."/>
            <person name="Kallen N."/>
            <person name="Kersten P."/>
            <person name="Kohler A."/>
            <person name="Kuees U."/>
            <person name="Kumar T.K.A."/>
            <person name="Kuo A."/>
            <person name="LaButti K."/>
            <person name="Larrondo L.F."/>
            <person name="Lindquist E."/>
            <person name="Ling A."/>
            <person name="Lombard V."/>
            <person name="Lucas S."/>
            <person name="Lundell T."/>
            <person name="Martin R."/>
            <person name="McLaughlin D.J."/>
            <person name="Morgenstern I."/>
            <person name="Morin E."/>
            <person name="Murat C."/>
            <person name="Nagy L.G."/>
            <person name="Nolan M."/>
            <person name="Ohm R.A."/>
            <person name="Patyshakuliyeva A."/>
            <person name="Rokas A."/>
            <person name="Ruiz-Duenas F.J."/>
            <person name="Sabat G."/>
            <person name="Salamov A."/>
            <person name="Samejima M."/>
            <person name="Schmutz J."/>
            <person name="Slot J.C."/>
            <person name="St John F."/>
            <person name="Stenlid J."/>
            <person name="Sun H."/>
            <person name="Sun S."/>
            <person name="Syed K."/>
            <person name="Tsang A."/>
            <person name="Wiebenga A."/>
            <person name="Young D."/>
            <person name="Pisabarro A."/>
            <person name="Eastwood D.C."/>
            <person name="Martin F."/>
            <person name="Cullen D."/>
            <person name="Grigoriev I.V."/>
            <person name="Hibbett D.S."/>
        </authorList>
    </citation>
    <scope>NUCLEOTIDE SEQUENCE [LARGE SCALE GENOMIC DNA]</scope>
    <source>
        <strain evidence="7">TFB10046</strain>
    </source>
</reference>
<sequence length="242" mass="26719">MLGGVRDSPTVYCRCCGKGHHQGCKALAQGMTKAEFALRSKRQQEGESSRILYDWVCDVCSSCDVCMQPGDVLLLRCDMCLRRVHSLCLPTIPGTDILAAVVRAEEQGVPLPRIWRCEECCPRSCSLCDRVVGKEVVTCRTCKWTYHTGCVREKWGMVVLAGDQGFRCKTCPSESCDACGRAAPDDFGTAICGTCGKAWHKDCLAAAEQPECDLRFIWRCKGCAAHDMTISKRGVGRIARYM</sequence>
<evidence type="ECO:0000313" key="7">
    <source>
        <dbReference type="Proteomes" id="UP000006514"/>
    </source>
</evidence>
<feature type="domain" description="PHD-type" evidence="5">
    <location>
        <begin position="173"/>
        <end position="226"/>
    </location>
</feature>
<dbReference type="InParanoid" id="J0CRE9"/>
<protein>
    <recommendedName>
        <fullName evidence="5">PHD-type domain-containing protein</fullName>
    </recommendedName>
</protein>
<dbReference type="InterPro" id="IPR019787">
    <property type="entry name" value="Znf_PHD-finger"/>
</dbReference>
<name>J0CRE9_AURST</name>
<dbReference type="InterPro" id="IPR011011">
    <property type="entry name" value="Znf_FYVE_PHD"/>
</dbReference>
<dbReference type="InterPro" id="IPR019786">
    <property type="entry name" value="Zinc_finger_PHD-type_CS"/>
</dbReference>
<dbReference type="AlphaFoldDB" id="J0CRE9"/>
<evidence type="ECO:0000313" key="6">
    <source>
        <dbReference type="EMBL" id="EJD32834.1"/>
    </source>
</evidence>
<dbReference type="InterPro" id="IPR013083">
    <property type="entry name" value="Znf_RING/FYVE/PHD"/>
</dbReference>
<evidence type="ECO:0000256" key="4">
    <source>
        <dbReference type="PROSITE-ProRule" id="PRU00146"/>
    </source>
</evidence>
<dbReference type="SMART" id="SM00249">
    <property type="entry name" value="PHD"/>
    <property type="match status" value="3"/>
</dbReference>
<keyword evidence="2 4" id="KW-0863">Zinc-finger</keyword>
<evidence type="ECO:0000259" key="5">
    <source>
        <dbReference type="PROSITE" id="PS50016"/>
    </source>
</evidence>
<keyword evidence="1" id="KW-0479">Metal-binding</keyword>
<evidence type="ECO:0000256" key="3">
    <source>
        <dbReference type="ARBA" id="ARBA00022833"/>
    </source>
</evidence>
<dbReference type="GO" id="GO:0008270">
    <property type="term" value="F:zinc ion binding"/>
    <property type="evidence" value="ECO:0007669"/>
    <property type="project" value="UniProtKB-KW"/>
</dbReference>
<dbReference type="InterPro" id="IPR001965">
    <property type="entry name" value="Znf_PHD"/>
</dbReference>
<dbReference type="PROSITE" id="PS01359">
    <property type="entry name" value="ZF_PHD_1"/>
    <property type="match status" value="1"/>
</dbReference>
<evidence type="ECO:0000256" key="2">
    <source>
        <dbReference type="ARBA" id="ARBA00022771"/>
    </source>
</evidence>
<gene>
    <name evidence="6" type="ORF">AURDEDRAFT_178069</name>
</gene>